<reference evidence="2 3" key="1">
    <citation type="submission" date="2015-06" db="EMBL/GenBank/DDBJ databases">
        <title>Survival trade-offs in plant roots during colonization by closely related pathogenic and mutualistic fungi.</title>
        <authorList>
            <person name="Hacquard S."/>
            <person name="Kracher B."/>
            <person name="Hiruma K."/>
            <person name="Weinman A."/>
            <person name="Muench P."/>
            <person name="Garrido Oter R."/>
            <person name="Ver Loren van Themaat E."/>
            <person name="Dallerey J.-F."/>
            <person name="Damm U."/>
            <person name="Henrissat B."/>
            <person name="Lespinet O."/>
            <person name="Thon M."/>
            <person name="Kemen E."/>
            <person name="McHardy A.C."/>
            <person name="Schulze-Lefert P."/>
            <person name="O'Connell R.J."/>
        </authorList>
    </citation>
    <scope>NUCLEOTIDE SEQUENCE [LARGE SCALE GENOMIC DNA]</scope>
    <source>
        <strain evidence="2 3">MAFF 238704</strain>
    </source>
</reference>
<proteinExistence type="predicted"/>
<feature type="compositionally biased region" description="Polar residues" evidence="1">
    <location>
        <begin position="134"/>
        <end position="164"/>
    </location>
</feature>
<dbReference type="EMBL" id="LFIW01000570">
    <property type="protein sequence ID" value="KZL85759.1"/>
    <property type="molecule type" value="Genomic_DNA"/>
</dbReference>
<sequence length="291" mass="31841">LISFAVPFRGEATNSRMQLPPLSPVQHDGHDSKPTSPSTAEKKWVVTPLVSGRRACKMELTISRNGLASDAAAHNCTQIRPPMLGGPNQVAQGRPELSEMHQNHTGQAFANGATRLLCSVHQELDPYRYFHGNRGNQRIQSTRNPGSSNDTWARSPSATEQRNAPNDPGVGLLPCDLSLLWLVALERSSGRRVSHDVLPIACEGMCSESCDRTCTIRRAWLDLRVLAYKIRQTDMRSSTHQPCQTSPTEREIETSQQPYSMVASVFPISLAEAAGAMDGHGGQRTASAQFD</sequence>
<dbReference type="AlphaFoldDB" id="A0A162NBG6"/>
<name>A0A162NBG6_COLIC</name>
<protein>
    <submittedName>
        <fullName evidence="2">Uncharacterized protein</fullName>
    </submittedName>
</protein>
<keyword evidence="3" id="KW-1185">Reference proteome</keyword>
<gene>
    <name evidence="2" type="ORF">CI238_05268</name>
</gene>
<evidence type="ECO:0000256" key="1">
    <source>
        <dbReference type="SAM" id="MobiDB-lite"/>
    </source>
</evidence>
<evidence type="ECO:0000313" key="2">
    <source>
        <dbReference type="EMBL" id="KZL85759.1"/>
    </source>
</evidence>
<organism evidence="2 3">
    <name type="scientific">Colletotrichum incanum</name>
    <name type="common">Soybean anthracnose fungus</name>
    <dbReference type="NCBI Taxonomy" id="1573173"/>
    <lineage>
        <taxon>Eukaryota</taxon>
        <taxon>Fungi</taxon>
        <taxon>Dikarya</taxon>
        <taxon>Ascomycota</taxon>
        <taxon>Pezizomycotina</taxon>
        <taxon>Sordariomycetes</taxon>
        <taxon>Hypocreomycetidae</taxon>
        <taxon>Glomerellales</taxon>
        <taxon>Glomerellaceae</taxon>
        <taxon>Colletotrichum</taxon>
        <taxon>Colletotrichum spaethianum species complex</taxon>
    </lineage>
</organism>
<dbReference type="Proteomes" id="UP000076584">
    <property type="component" value="Unassembled WGS sequence"/>
</dbReference>
<accession>A0A162NBG6</accession>
<evidence type="ECO:0000313" key="3">
    <source>
        <dbReference type="Proteomes" id="UP000076584"/>
    </source>
</evidence>
<feature type="region of interest" description="Disordered" evidence="1">
    <location>
        <begin position="132"/>
        <end position="169"/>
    </location>
</feature>
<feature type="non-terminal residue" evidence="2">
    <location>
        <position position="1"/>
    </location>
</feature>
<comment type="caution">
    <text evidence="2">The sequence shown here is derived from an EMBL/GenBank/DDBJ whole genome shotgun (WGS) entry which is preliminary data.</text>
</comment>
<feature type="region of interest" description="Disordered" evidence="1">
    <location>
        <begin position="14"/>
        <end position="41"/>
    </location>
</feature>
<feature type="non-terminal residue" evidence="2">
    <location>
        <position position="291"/>
    </location>
</feature>